<proteinExistence type="predicted"/>
<keyword evidence="2" id="KW-1185">Reference proteome</keyword>
<sequence length="71" mass="8236">MELDRRFLIRLHEQKRRMDMDVKTSIGIGVEGVKTGLLGVEVLCGGVTLKETNYEMPRCIHKLPLKWINIR</sequence>
<evidence type="ECO:0000313" key="2">
    <source>
        <dbReference type="Proteomes" id="UP001164929"/>
    </source>
</evidence>
<dbReference type="EMBL" id="JAQIZT010000002">
    <property type="protein sequence ID" value="KAJ7007787.1"/>
    <property type="molecule type" value="Genomic_DNA"/>
</dbReference>
<reference evidence="1" key="1">
    <citation type="journal article" date="2023" name="Mol. Ecol. Resour.">
        <title>Chromosome-level genome assembly of a triploid poplar Populus alba 'Berolinensis'.</title>
        <authorList>
            <person name="Chen S."/>
            <person name="Yu Y."/>
            <person name="Wang X."/>
            <person name="Wang S."/>
            <person name="Zhang T."/>
            <person name="Zhou Y."/>
            <person name="He R."/>
            <person name="Meng N."/>
            <person name="Wang Y."/>
            <person name="Liu W."/>
            <person name="Liu Z."/>
            <person name="Liu J."/>
            <person name="Guo Q."/>
            <person name="Huang H."/>
            <person name="Sederoff R.R."/>
            <person name="Wang G."/>
            <person name="Qu G."/>
            <person name="Chen S."/>
        </authorList>
    </citation>
    <scope>NUCLEOTIDE SEQUENCE</scope>
    <source>
        <strain evidence="1">SC-2020</strain>
    </source>
</reference>
<dbReference type="Proteomes" id="UP001164929">
    <property type="component" value="Chromosome 2"/>
</dbReference>
<comment type="caution">
    <text evidence="1">The sequence shown here is derived from an EMBL/GenBank/DDBJ whole genome shotgun (WGS) entry which is preliminary data.</text>
</comment>
<organism evidence="1 2">
    <name type="scientific">Populus alba x Populus x berolinensis</name>
    <dbReference type="NCBI Taxonomy" id="444605"/>
    <lineage>
        <taxon>Eukaryota</taxon>
        <taxon>Viridiplantae</taxon>
        <taxon>Streptophyta</taxon>
        <taxon>Embryophyta</taxon>
        <taxon>Tracheophyta</taxon>
        <taxon>Spermatophyta</taxon>
        <taxon>Magnoliopsida</taxon>
        <taxon>eudicotyledons</taxon>
        <taxon>Gunneridae</taxon>
        <taxon>Pentapetalae</taxon>
        <taxon>rosids</taxon>
        <taxon>fabids</taxon>
        <taxon>Malpighiales</taxon>
        <taxon>Salicaceae</taxon>
        <taxon>Saliceae</taxon>
        <taxon>Populus</taxon>
    </lineage>
</organism>
<protein>
    <submittedName>
        <fullName evidence="1">Uncharacterized protein</fullName>
    </submittedName>
</protein>
<gene>
    <name evidence="1" type="ORF">NC653_006730</name>
</gene>
<dbReference type="AlphaFoldDB" id="A0AAD6RFI4"/>
<accession>A0AAD6RFI4</accession>
<name>A0AAD6RFI4_9ROSI</name>
<evidence type="ECO:0000313" key="1">
    <source>
        <dbReference type="EMBL" id="KAJ7007787.1"/>
    </source>
</evidence>